<dbReference type="InterPro" id="IPR011990">
    <property type="entry name" value="TPR-like_helical_dom_sf"/>
</dbReference>
<comment type="caution">
    <text evidence="2">The sequence shown here is derived from an EMBL/GenBank/DDBJ whole genome shotgun (WGS) entry which is preliminary data.</text>
</comment>
<organism evidence="2 3">
    <name type="scientific">Chitinophaga niastensis</name>
    <dbReference type="NCBI Taxonomy" id="536980"/>
    <lineage>
        <taxon>Bacteria</taxon>
        <taxon>Pseudomonadati</taxon>
        <taxon>Bacteroidota</taxon>
        <taxon>Chitinophagia</taxon>
        <taxon>Chitinophagales</taxon>
        <taxon>Chitinophagaceae</taxon>
        <taxon>Chitinophaga</taxon>
    </lineage>
</organism>
<accession>A0A2P8HRL0</accession>
<keyword evidence="1" id="KW-0802">TPR repeat</keyword>
<feature type="repeat" description="TPR" evidence="1">
    <location>
        <begin position="320"/>
        <end position="353"/>
    </location>
</feature>
<dbReference type="RefSeq" id="WP_106526126.1">
    <property type="nucleotide sequence ID" value="NZ_PYAW01000001.1"/>
</dbReference>
<feature type="repeat" description="TPR" evidence="1">
    <location>
        <begin position="426"/>
        <end position="459"/>
    </location>
</feature>
<name>A0A2P8HRL0_CHINA</name>
<dbReference type="OrthoDB" id="9814220at2"/>
<protein>
    <submittedName>
        <fullName evidence="2">Tetratricopeptide repeat protein</fullName>
    </submittedName>
</protein>
<dbReference type="PANTHER" id="PTHR12558:SF13">
    <property type="entry name" value="CELL DIVISION CYCLE PROTEIN 27 HOMOLOG"/>
    <property type="match status" value="1"/>
</dbReference>
<dbReference type="PROSITE" id="PS51257">
    <property type="entry name" value="PROKAR_LIPOPROTEIN"/>
    <property type="match status" value="1"/>
</dbReference>
<dbReference type="PANTHER" id="PTHR12558">
    <property type="entry name" value="CELL DIVISION CYCLE 16,23,27"/>
    <property type="match status" value="1"/>
</dbReference>
<dbReference type="SMART" id="SM00028">
    <property type="entry name" value="TPR"/>
    <property type="match status" value="9"/>
</dbReference>
<dbReference type="InterPro" id="IPR019734">
    <property type="entry name" value="TPR_rpt"/>
</dbReference>
<reference evidence="2 3" key="1">
    <citation type="submission" date="2018-03" db="EMBL/GenBank/DDBJ databases">
        <title>Genomic Encyclopedia of Archaeal and Bacterial Type Strains, Phase II (KMG-II): from individual species to whole genera.</title>
        <authorList>
            <person name="Goeker M."/>
        </authorList>
    </citation>
    <scope>NUCLEOTIDE SEQUENCE [LARGE SCALE GENOMIC DNA]</scope>
    <source>
        <strain evidence="2 3">DSM 24859</strain>
    </source>
</reference>
<dbReference type="AlphaFoldDB" id="A0A2P8HRL0"/>
<sequence length="578" mass="65760">MRIYFTVIGLAGIFLMGACSGAKQSATHKNATVKDPAVLVQRADSLFFAAQRSKMLGDYRTAITQYSDYLRLNKNNATVNYELARLYIEVQNAGNALNFARRAVAIDPDNHWFQVTLADAYAINQKFDSAAIVFEGLTTKYPDNEDYLYNKGVLLAKANKPASALAVFNQLESKAGVVEELIYQKQKLLLKMSMVDEAAAEIMKLISQNPQEIRYYYLLAEIYDANDRIKEAAGVYKTILTKDADNARALIALASYAKKNNDNVTYWSYLTKAFANKNYSIDEKVAYVYPYLQMMEVDTSKLQEGLQLTALIITAHPQDAKAYALRGDMFSQADMLDSAQISYQKALALDTTRFSVWYQLMWIYSRKEDPNALLTLSNTVTNKFPKEFMGYYFKGVASFLLQQYPNAIQSLNAALDVGNGEKRFMGDIYSLLGDAYHATAQHQQSDSSYERALLLRPKDALIMNNYSYYLSLRGENLERAAELSKLSLEIEPESPTYMDTYAWILFRQDKFNEAKQWIEKALQYPEAQKNPNVLEHYGDILFNLKDVTKAVEYWQMAKDKGASSVDLVRKIAEKRYIQ</sequence>
<dbReference type="PROSITE" id="PS50005">
    <property type="entry name" value="TPR"/>
    <property type="match status" value="3"/>
</dbReference>
<evidence type="ECO:0000313" key="3">
    <source>
        <dbReference type="Proteomes" id="UP000240971"/>
    </source>
</evidence>
<feature type="repeat" description="TPR" evidence="1">
    <location>
        <begin position="77"/>
        <end position="110"/>
    </location>
</feature>
<dbReference type="SUPFAM" id="SSF48452">
    <property type="entry name" value="TPR-like"/>
    <property type="match status" value="2"/>
</dbReference>
<dbReference type="EMBL" id="PYAW01000001">
    <property type="protein sequence ID" value="PSL48847.1"/>
    <property type="molecule type" value="Genomic_DNA"/>
</dbReference>
<evidence type="ECO:0000313" key="2">
    <source>
        <dbReference type="EMBL" id="PSL48847.1"/>
    </source>
</evidence>
<dbReference type="Proteomes" id="UP000240971">
    <property type="component" value="Unassembled WGS sequence"/>
</dbReference>
<proteinExistence type="predicted"/>
<keyword evidence="3" id="KW-1185">Reference proteome</keyword>
<gene>
    <name evidence="2" type="ORF">CLV51_101175</name>
</gene>
<dbReference type="Pfam" id="PF13181">
    <property type="entry name" value="TPR_8"/>
    <property type="match status" value="1"/>
</dbReference>
<evidence type="ECO:0000256" key="1">
    <source>
        <dbReference type="PROSITE-ProRule" id="PRU00339"/>
    </source>
</evidence>
<dbReference type="Pfam" id="PF13432">
    <property type="entry name" value="TPR_16"/>
    <property type="match status" value="3"/>
</dbReference>
<dbReference type="Gene3D" id="1.25.40.10">
    <property type="entry name" value="Tetratricopeptide repeat domain"/>
    <property type="match status" value="4"/>
</dbReference>